<dbReference type="EMBL" id="HQ619236">
    <property type="protein sequence ID" value="ADT63680.1"/>
    <property type="molecule type" value="Genomic_DNA"/>
</dbReference>
<evidence type="ECO:0000313" key="2">
    <source>
        <dbReference type="EMBL" id="ADB43166.1"/>
    </source>
</evidence>
<keyword evidence="1" id="KW-0472">Membrane</keyword>
<evidence type="ECO:0000256" key="1">
    <source>
        <dbReference type="SAM" id="Phobius"/>
    </source>
</evidence>
<name>F1ADJ7_CALSV</name>
<sequence>MVFWSLLLSVYILLSLDTVSALYAFIGASFMVMSFMLSSRWYHVMILLMILEMFMLMLFVSLSLCLSLASFSSGCLFIFITLSVAEASVGMSLLTMMVRSNGNDYMGAVIF</sequence>
<evidence type="ECO:0000313" key="6">
    <source>
        <dbReference type="EMBL" id="ADT63615.1"/>
    </source>
</evidence>
<geneLocation type="mitochondrion" evidence="2"/>
<evidence type="ECO:0000313" key="7">
    <source>
        <dbReference type="EMBL" id="ADT63628.1"/>
    </source>
</evidence>
<evidence type="ECO:0000313" key="9">
    <source>
        <dbReference type="EMBL" id="ADT63654.1"/>
    </source>
</evidence>
<dbReference type="AlphaFoldDB" id="F1ADJ7"/>
<dbReference type="EMBL" id="GU355641">
    <property type="protein sequence ID" value="ADB43166.1"/>
    <property type="molecule type" value="Genomic_DNA"/>
</dbReference>
<dbReference type="EMBL" id="HQ619228">
    <property type="protein sequence ID" value="ADT63576.1"/>
    <property type="molecule type" value="Genomic_DNA"/>
</dbReference>
<evidence type="ECO:0000313" key="3">
    <source>
        <dbReference type="EMBL" id="ADT63576.1"/>
    </source>
</evidence>
<evidence type="ECO:0000313" key="12">
    <source>
        <dbReference type="EMBL" id="ADT63693.1"/>
    </source>
</evidence>
<reference evidence="3" key="1">
    <citation type="submission" date="2010-11" db="EMBL/GenBank/DDBJ databases">
        <title>Distinctive mitochondrial genome of Calanoid copepod Calanus sinicus with multiple large noncoding regions and reshuffled gene order: Useful molecular markers for phylogenetic and population studies.</title>
        <authorList>
            <person name="Wang M."/>
            <person name="Sun S."/>
            <person name="Li C."/>
            <person name="Shen X."/>
        </authorList>
    </citation>
    <scope>NUCLEOTIDE SEQUENCE</scope>
    <source>
        <strain evidence="3">CS10_KOCS1</strain>
        <strain evidence="4">CS1_E9CS2</strain>
        <strain evidence="5">CS2_E9CS3</strain>
        <strain evidence="6">CS3_F0CS2</strain>
        <strain evidence="7">CS4_F0CS3</strain>
        <strain evidence="8">CS5_KOCS3</strain>
        <strain evidence="9">CS6_KOCS4</strain>
        <strain evidence="10">CS7_HBCS13C</strain>
        <strain evidence="11">CS8_HBCS1F</strain>
        <strain evidence="12">CS9_HBCS1I</strain>
    </source>
</reference>
<feature type="transmembrane region" description="Helical" evidence="1">
    <location>
        <begin position="6"/>
        <end position="32"/>
    </location>
</feature>
<gene>
    <name evidence="2" type="primary">ND4L</name>
    <name evidence="3" type="synonym">nad4L</name>
</gene>
<evidence type="ECO:0000313" key="11">
    <source>
        <dbReference type="EMBL" id="ADT63680.1"/>
    </source>
</evidence>
<accession>F1ADJ7</accession>
<dbReference type="EMBL" id="HQ619237">
    <property type="protein sequence ID" value="ADT63693.1"/>
    <property type="molecule type" value="Genomic_DNA"/>
</dbReference>
<dbReference type="EMBL" id="HQ619234">
    <property type="protein sequence ID" value="ADT63654.1"/>
    <property type="molecule type" value="Genomic_DNA"/>
</dbReference>
<evidence type="ECO:0000313" key="4">
    <source>
        <dbReference type="EMBL" id="ADT63590.1"/>
    </source>
</evidence>
<protein>
    <submittedName>
        <fullName evidence="2">NADH dehydrogenase subunit 4L</fullName>
    </submittedName>
</protein>
<feature type="transmembrane region" description="Helical" evidence="1">
    <location>
        <begin position="44"/>
        <end position="70"/>
    </location>
</feature>
<dbReference type="EMBL" id="HQ619231">
    <property type="protein sequence ID" value="ADT63615.1"/>
    <property type="molecule type" value="Genomic_DNA"/>
</dbReference>
<proteinExistence type="predicted"/>
<keyword evidence="2" id="KW-0496">Mitochondrion</keyword>
<evidence type="ECO:0000313" key="5">
    <source>
        <dbReference type="EMBL" id="ADT63602.1"/>
    </source>
</evidence>
<organism evidence="2">
    <name type="scientific">Calanus sinicus</name>
    <name type="common">Copepod</name>
    <dbReference type="NCBI Taxonomy" id="114070"/>
    <lineage>
        <taxon>Eukaryota</taxon>
        <taxon>Metazoa</taxon>
        <taxon>Ecdysozoa</taxon>
        <taxon>Arthropoda</taxon>
        <taxon>Crustacea</taxon>
        <taxon>Multicrustacea</taxon>
        <taxon>Hexanauplia</taxon>
        <taxon>Copepoda</taxon>
        <taxon>Calanoida</taxon>
        <taxon>Calanidae</taxon>
        <taxon>Calanus</taxon>
    </lineage>
</organism>
<dbReference type="EMBL" id="HQ619232">
    <property type="protein sequence ID" value="ADT63628.1"/>
    <property type="molecule type" value="Genomic_DNA"/>
</dbReference>
<evidence type="ECO:0000313" key="8">
    <source>
        <dbReference type="EMBL" id="ADT63641.1"/>
    </source>
</evidence>
<reference evidence="2" key="2">
    <citation type="journal article" date="2011" name="BMC Genomics">
        <title>Distinctive mitochondrial genome of Calanoid copepod Calanus sinicus with multiple large non-coding regions and reshuffled gene order: Useful molecular markers for phylogenetic and population studies.</title>
        <authorList>
            <person name="Wang M."/>
            <person name="Sun S."/>
            <person name="Li C."/>
            <person name="Shen X."/>
        </authorList>
    </citation>
    <scope>NUCLEOTIDE SEQUENCE</scope>
</reference>
<keyword evidence="1" id="KW-1133">Transmembrane helix</keyword>
<dbReference type="Gene3D" id="1.10.287.3510">
    <property type="match status" value="1"/>
</dbReference>
<evidence type="ECO:0000313" key="10">
    <source>
        <dbReference type="EMBL" id="ADT63667.1"/>
    </source>
</evidence>
<dbReference type="EMBL" id="HQ619233">
    <property type="protein sequence ID" value="ADT63641.1"/>
    <property type="molecule type" value="Genomic_DNA"/>
</dbReference>
<feature type="transmembrane region" description="Helical" evidence="1">
    <location>
        <begin position="76"/>
        <end position="98"/>
    </location>
</feature>
<dbReference type="EMBL" id="HQ619235">
    <property type="protein sequence ID" value="ADT63667.1"/>
    <property type="molecule type" value="Genomic_DNA"/>
</dbReference>
<keyword evidence="1" id="KW-0812">Transmembrane</keyword>
<dbReference type="EMBL" id="HQ619230">
    <property type="protein sequence ID" value="ADT63602.1"/>
    <property type="molecule type" value="Genomic_DNA"/>
</dbReference>
<dbReference type="EMBL" id="HQ619229">
    <property type="protein sequence ID" value="ADT63590.1"/>
    <property type="molecule type" value="Genomic_DNA"/>
</dbReference>